<comment type="caution">
    <text evidence="6">The sequence shown here is derived from an EMBL/GenBank/DDBJ whole genome shotgun (WGS) entry which is preliminary data.</text>
</comment>
<evidence type="ECO:0000313" key="7">
    <source>
        <dbReference type="Proteomes" id="UP001152795"/>
    </source>
</evidence>
<accession>A0A7D9EUM9</accession>
<proteinExistence type="inferred from homology"/>
<keyword evidence="4" id="KW-1133">Transmembrane helix</keyword>
<dbReference type="Proteomes" id="UP001152795">
    <property type="component" value="Unassembled WGS sequence"/>
</dbReference>
<comment type="subcellular location">
    <subcellularLocation>
        <location evidence="1">Membrane</location>
        <topology evidence="1">Multi-pass membrane protein</topology>
    </subcellularLocation>
</comment>
<dbReference type="OrthoDB" id="10027013at2759"/>
<dbReference type="InterPro" id="IPR007881">
    <property type="entry name" value="UNC-50"/>
</dbReference>
<evidence type="ECO:0000256" key="1">
    <source>
        <dbReference type="ARBA" id="ARBA00004141"/>
    </source>
</evidence>
<sequence>MKVTISSESTSDQAVSNLCPNLSASKRWKYFRRILKYRQMDFEFALWQMLYLFISPSKVYRNFEYHKHTKHQWARDDPAFLVLLSIWLSVSCIGFSLVLHLSFFAFIRFTLWVVLMEFVGVGLLIATLLWFISNKYLRTRNAEGTKQLVEWGYSFDVHLNAFFPLLVILHVIQLFFVKFLDHHHGFTILLCNTLWLIAFIYYGYITFLGYSALPFLRKTVVLLYPVPLLLILYILAFVYSCNIGHEVLDFYKHVIR</sequence>
<organism evidence="6 7">
    <name type="scientific">Paramuricea clavata</name>
    <name type="common">Red gorgonian</name>
    <name type="synonym">Violescent sea-whip</name>
    <dbReference type="NCBI Taxonomy" id="317549"/>
    <lineage>
        <taxon>Eukaryota</taxon>
        <taxon>Metazoa</taxon>
        <taxon>Cnidaria</taxon>
        <taxon>Anthozoa</taxon>
        <taxon>Octocorallia</taxon>
        <taxon>Malacalcyonacea</taxon>
        <taxon>Plexauridae</taxon>
        <taxon>Paramuricea</taxon>
    </lineage>
</organism>
<dbReference type="PANTHER" id="PTHR12841:SF6">
    <property type="entry name" value="PROTEIN UNC-50 HOMOLOG"/>
    <property type="match status" value="1"/>
</dbReference>
<dbReference type="PANTHER" id="PTHR12841">
    <property type="entry name" value="PROTEIN UNC-50 HOMOLOG"/>
    <property type="match status" value="1"/>
</dbReference>
<keyword evidence="7" id="KW-1185">Reference proteome</keyword>
<dbReference type="EMBL" id="CACRXK020009840">
    <property type="protein sequence ID" value="CAB4018077.1"/>
    <property type="molecule type" value="Genomic_DNA"/>
</dbReference>
<keyword evidence="3" id="KW-0812">Transmembrane</keyword>
<dbReference type="Pfam" id="PF05216">
    <property type="entry name" value="UNC-50"/>
    <property type="match status" value="1"/>
</dbReference>
<reference evidence="6" key="1">
    <citation type="submission" date="2020-04" db="EMBL/GenBank/DDBJ databases">
        <authorList>
            <person name="Alioto T."/>
            <person name="Alioto T."/>
            <person name="Gomez Garrido J."/>
        </authorList>
    </citation>
    <scope>NUCLEOTIDE SEQUENCE</scope>
    <source>
        <strain evidence="6">A484AB</strain>
    </source>
</reference>
<evidence type="ECO:0000256" key="5">
    <source>
        <dbReference type="ARBA" id="ARBA00023136"/>
    </source>
</evidence>
<name>A0A7D9EUM9_PARCT</name>
<gene>
    <name evidence="6" type="ORF">PACLA_8A016344</name>
</gene>
<keyword evidence="5" id="KW-0472">Membrane</keyword>
<comment type="similarity">
    <text evidence="2">Belongs to the unc-50 family.</text>
</comment>
<protein>
    <submittedName>
        <fullName evidence="6">Unc-50 homolog</fullName>
    </submittedName>
</protein>
<dbReference type="AlphaFoldDB" id="A0A7D9EUM9"/>
<dbReference type="GO" id="GO:0000139">
    <property type="term" value="C:Golgi membrane"/>
    <property type="evidence" value="ECO:0007669"/>
    <property type="project" value="TreeGrafter"/>
</dbReference>
<evidence type="ECO:0000256" key="3">
    <source>
        <dbReference type="ARBA" id="ARBA00022692"/>
    </source>
</evidence>
<evidence type="ECO:0000256" key="2">
    <source>
        <dbReference type="ARBA" id="ARBA00006293"/>
    </source>
</evidence>
<evidence type="ECO:0000256" key="4">
    <source>
        <dbReference type="ARBA" id="ARBA00022989"/>
    </source>
</evidence>
<evidence type="ECO:0000313" key="6">
    <source>
        <dbReference type="EMBL" id="CAB4018077.1"/>
    </source>
</evidence>